<dbReference type="GO" id="GO:0008270">
    <property type="term" value="F:zinc ion binding"/>
    <property type="evidence" value="ECO:0007669"/>
    <property type="project" value="InterPro"/>
</dbReference>
<feature type="domain" description="HNH" evidence="1">
    <location>
        <begin position="177"/>
        <end position="216"/>
    </location>
</feature>
<dbReference type="EMBL" id="QRXG01000025">
    <property type="protein sequence ID" value="RGT79570.1"/>
    <property type="molecule type" value="Genomic_DNA"/>
</dbReference>
<dbReference type="RefSeq" id="WP_118004520.1">
    <property type="nucleotide sequence ID" value="NZ_QRXF01000023.1"/>
</dbReference>
<dbReference type="AlphaFoldDB" id="A0A412Q179"/>
<protein>
    <submittedName>
        <fullName evidence="2">HNH endonuclease</fullName>
    </submittedName>
</protein>
<organism evidence="2 3">
    <name type="scientific">Agathobacter rectalis</name>
    <dbReference type="NCBI Taxonomy" id="39491"/>
    <lineage>
        <taxon>Bacteria</taxon>
        <taxon>Bacillati</taxon>
        <taxon>Bacillota</taxon>
        <taxon>Clostridia</taxon>
        <taxon>Lachnospirales</taxon>
        <taxon>Lachnospiraceae</taxon>
        <taxon>Agathobacter</taxon>
    </lineage>
</organism>
<evidence type="ECO:0000259" key="1">
    <source>
        <dbReference type="Pfam" id="PF01844"/>
    </source>
</evidence>
<dbReference type="InterPro" id="IPR003615">
    <property type="entry name" value="HNH_nuc"/>
</dbReference>
<keyword evidence="2" id="KW-0378">Hydrolase</keyword>
<accession>A0A412Q179</accession>
<dbReference type="CDD" id="cd00085">
    <property type="entry name" value="HNHc"/>
    <property type="match status" value="1"/>
</dbReference>
<sequence>MKDTKYEDLNKTLAAVGKAVFVNFYYDFKDFSISKDELAKKILSENPGSKSDSQNFRIPRARHIFELGQEKEALRIIIESKRVDKKAIEKAKNILVKEIIREDFQTESVEERQFIEHFNQEIQYDTTLKEAPLIVERTQYIYPRKQSEARSALRRAQYLCEVDSSHFVFKRRNRSDNYTEPHHLVPLSAHRDFPGIDLDREQNIVSLCSNCHNMLHYGASYKEILYELYIQRRELLKQIGIVISFEQLVSYY</sequence>
<dbReference type="GO" id="GO:0003676">
    <property type="term" value="F:nucleic acid binding"/>
    <property type="evidence" value="ECO:0007669"/>
    <property type="project" value="InterPro"/>
</dbReference>
<keyword evidence="2" id="KW-0540">Nuclease</keyword>
<reference evidence="2 3" key="1">
    <citation type="submission" date="2018-08" db="EMBL/GenBank/DDBJ databases">
        <title>A genome reference for cultivated species of the human gut microbiota.</title>
        <authorList>
            <person name="Zou Y."/>
            <person name="Xue W."/>
            <person name="Luo G."/>
        </authorList>
    </citation>
    <scope>NUCLEOTIDE SEQUENCE [LARGE SCALE GENOMIC DNA]</scope>
    <source>
        <strain evidence="2 3">AF18-16LB</strain>
    </source>
</reference>
<evidence type="ECO:0000313" key="3">
    <source>
        <dbReference type="Proteomes" id="UP000284296"/>
    </source>
</evidence>
<comment type="caution">
    <text evidence="2">The sequence shown here is derived from an EMBL/GenBank/DDBJ whole genome shotgun (WGS) entry which is preliminary data.</text>
</comment>
<keyword evidence="2" id="KW-0255">Endonuclease</keyword>
<gene>
    <name evidence="2" type="ORF">DWX06_12345</name>
</gene>
<proteinExistence type="predicted"/>
<dbReference type="Proteomes" id="UP000284296">
    <property type="component" value="Unassembled WGS sequence"/>
</dbReference>
<dbReference type="Pfam" id="PF01844">
    <property type="entry name" value="HNH"/>
    <property type="match status" value="1"/>
</dbReference>
<dbReference type="GO" id="GO:0004519">
    <property type="term" value="F:endonuclease activity"/>
    <property type="evidence" value="ECO:0007669"/>
    <property type="project" value="UniProtKB-KW"/>
</dbReference>
<evidence type="ECO:0000313" key="2">
    <source>
        <dbReference type="EMBL" id="RGT79570.1"/>
    </source>
</evidence>
<name>A0A412Q179_9FIRM</name>
<dbReference type="InterPro" id="IPR002711">
    <property type="entry name" value="HNH"/>
</dbReference>